<dbReference type="EMBL" id="JAKWJU010000002">
    <property type="protein sequence ID" value="MCH6161659.1"/>
    <property type="molecule type" value="Genomic_DNA"/>
</dbReference>
<dbReference type="RefSeq" id="WP_241060240.1">
    <property type="nucleotide sequence ID" value="NZ_JAKWJU010000002.1"/>
</dbReference>
<evidence type="ECO:0000259" key="3">
    <source>
        <dbReference type="SMART" id="SM00331"/>
    </source>
</evidence>
<keyword evidence="1" id="KW-0378">Hydrolase</keyword>
<organism evidence="4 5">
    <name type="scientific">Streptomyces marispadix</name>
    <dbReference type="NCBI Taxonomy" id="2922868"/>
    <lineage>
        <taxon>Bacteria</taxon>
        <taxon>Bacillati</taxon>
        <taxon>Actinomycetota</taxon>
        <taxon>Actinomycetes</taxon>
        <taxon>Kitasatosporales</taxon>
        <taxon>Streptomycetaceae</taxon>
        <taxon>Streptomyces</taxon>
    </lineage>
</organism>
<dbReference type="InterPro" id="IPR029016">
    <property type="entry name" value="GAF-like_dom_sf"/>
</dbReference>
<dbReference type="Gene3D" id="3.30.450.40">
    <property type="match status" value="1"/>
</dbReference>
<dbReference type="InterPro" id="IPR036457">
    <property type="entry name" value="PPM-type-like_dom_sf"/>
</dbReference>
<dbReference type="PANTHER" id="PTHR43156">
    <property type="entry name" value="STAGE II SPORULATION PROTEIN E-RELATED"/>
    <property type="match status" value="1"/>
</dbReference>
<keyword evidence="5" id="KW-1185">Reference proteome</keyword>
<name>A0ABS9SZE4_9ACTN</name>
<dbReference type="SUPFAM" id="SSF55781">
    <property type="entry name" value="GAF domain-like"/>
    <property type="match status" value="1"/>
</dbReference>
<evidence type="ECO:0000256" key="1">
    <source>
        <dbReference type="ARBA" id="ARBA00022801"/>
    </source>
</evidence>
<dbReference type="SMART" id="SM00065">
    <property type="entry name" value="GAF"/>
    <property type="match status" value="1"/>
</dbReference>
<dbReference type="PANTHER" id="PTHR43156:SF2">
    <property type="entry name" value="STAGE II SPORULATION PROTEIN E"/>
    <property type="match status" value="1"/>
</dbReference>
<dbReference type="Gene3D" id="3.60.40.10">
    <property type="entry name" value="PPM-type phosphatase domain"/>
    <property type="match status" value="1"/>
</dbReference>
<dbReference type="InterPro" id="IPR001932">
    <property type="entry name" value="PPM-type_phosphatase-like_dom"/>
</dbReference>
<proteinExistence type="predicted"/>
<dbReference type="Pfam" id="PF07228">
    <property type="entry name" value="SpoIIE"/>
    <property type="match status" value="1"/>
</dbReference>
<dbReference type="SMART" id="SM00331">
    <property type="entry name" value="PP2C_SIG"/>
    <property type="match status" value="1"/>
</dbReference>
<accession>A0ABS9SZE4</accession>
<reference evidence="4" key="2">
    <citation type="journal article" date="2023" name="Int. J. Syst. Evol. Microbiol.">
        <title>Streptomyces marispadix sp. nov., isolated from marine beach sediment of the Northern Coast of Portugal.</title>
        <authorList>
            <person name="dos Santos J.D.N."/>
            <person name="Vitorino I.R."/>
            <person name="Kallscheuer N."/>
            <person name="Srivastava A."/>
            <person name="Krautwurst S."/>
            <person name="Marz M."/>
            <person name="Jogler C."/>
            <person name="Lobo Da Cunha A."/>
            <person name="Catita J."/>
            <person name="Goncalves H."/>
            <person name="Gonzalez I."/>
            <person name="Reyes F."/>
            <person name="Lage O.M."/>
        </authorList>
    </citation>
    <scope>NUCLEOTIDE SEQUENCE</scope>
    <source>
        <strain evidence="4">M600PL45_2</strain>
    </source>
</reference>
<dbReference type="InterPro" id="IPR003018">
    <property type="entry name" value="GAF"/>
</dbReference>
<evidence type="ECO:0000313" key="5">
    <source>
        <dbReference type="Proteomes" id="UP001166784"/>
    </source>
</evidence>
<dbReference type="Proteomes" id="UP001166784">
    <property type="component" value="Unassembled WGS sequence"/>
</dbReference>
<protein>
    <submittedName>
        <fullName evidence="4">SpoIIE family protein phosphatase</fullName>
    </submittedName>
</protein>
<reference evidence="4" key="1">
    <citation type="submission" date="2022-03" db="EMBL/GenBank/DDBJ databases">
        <authorList>
            <person name="Santos J.D.N."/>
            <person name="Kallscheuer N."/>
            <person name="Jogler C."/>
            <person name="Lage O.M."/>
        </authorList>
    </citation>
    <scope>NUCLEOTIDE SEQUENCE</scope>
    <source>
        <strain evidence="4">M600PL45_2</strain>
    </source>
</reference>
<dbReference type="Pfam" id="PF13185">
    <property type="entry name" value="GAF_2"/>
    <property type="match status" value="1"/>
</dbReference>
<evidence type="ECO:0000259" key="2">
    <source>
        <dbReference type="SMART" id="SM00065"/>
    </source>
</evidence>
<dbReference type="SUPFAM" id="SSF81606">
    <property type="entry name" value="PP2C-like"/>
    <property type="match status" value="1"/>
</dbReference>
<sequence>MSSPEVKSSEARLSEIQAVTDSALVHADVEELLDELLDRLREILKADTAAVLLLDRASQQLVASAAKGIEEEVIQRAHVPVGEGFAGRIAAQRQPIILENTQGAGLFNPLLEQRGIRSLLGVPMIAGGVLVGVLHVGSLTRRRFTGSDVELLQLAAGRAALAVRTVTSRSERAAARALQQSLLPAAPPPVDGAQLAVRYAPGSGDIGGDWYDVFTLPDGRLCFAMGDVVGHGLDSAVIMGRTRSALRAYALDSLDPAEVLHRLDRKVQLFEPDAMATVLYAVCEPDLARVHISSAGHLPPAMVSPGSPATFLEVEPDPVIGAEQTRPRRSTTVDFPQGALMCLYTDGLVERRDEPLQDRLALLRDSLFLGMPEAVGATIMSSLVGRHPTDDDVALLVIRRNFNRWNE</sequence>
<comment type="caution">
    <text evidence="4">The sequence shown here is derived from an EMBL/GenBank/DDBJ whole genome shotgun (WGS) entry which is preliminary data.</text>
</comment>
<evidence type="ECO:0000313" key="4">
    <source>
        <dbReference type="EMBL" id="MCH6161659.1"/>
    </source>
</evidence>
<dbReference type="InterPro" id="IPR052016">
    <property type="entry name" value="Bact_Sigma-Reg"/>
</dbReference>
<feature type="domain" description="PPM-type phosphatase" evidence="3">
    <location>
        <begin position="190"/>
        <end position="400"/>
    </location>
</feature>
<gene>
    <name evidence="4" type="ORF">MMA15_15040</name>
</gene>
<feature type="domain" description="GAF" evidence="2">
    <location>
        <begin position="28"/>
        <end position="173"/>
    </location>
</feature>